<evidence type="ECO:0000313" key="15">
    <source>
        <dbReference type="Proteomes" id="UP001153620"/>
    </source>
</evidence>
<evidence type="ECO:0000256" key="4">
    <source>
        <dbReference type="ARBA" id="ARBA00022771"/>
    </source>
</evidence>
<gene>
    <name evidence="14" type="ORF">CHIRRI_LOCUS12499</name>
</gene>
<evidence type="ECO:0000256" key="10">
    <source>
        <dbReference type="ARBA" id="ARBA00031009"/>
    </source>
</evidence>
<feature type="compositionally biased region" description="Acidic residues" evidence="12">
    <location>
        <begin position="635"/>
        <end position="644"/>
    </location>
</feature>
<feature type="compositionally biased region" description="Polar residues" evidence="12">
    <location>
        <begin position="574"/>
        <end position="601"/>
    </location>
</feature>
<dbReference type="GO" id="GO:0017025">
    <property type="term" value="F:TBP-class protein binding"/>
    <property type="evidence" value="ECO:0007669"/>
    <property type="project" value="InterPro"/>
</dbReference>
<dbReference type="InterPro" id="IPR013150">
    <property type="entry name" value="TFIIB_cyclin"/>
</dbReference>
<dbReference type="PANTHER" id="PTHR11618">
    <property type="entry name" value="TRANSCRIPTION INITIATION FACTOR IIB-RELATED"/>
    <property type="match status" value="1"/>
</dbReference>
<dbReference type="GO" id="GO:0005634">
    <property type="term" value="C:nucleus"/>
    <property type="evidence" value="ECO:0007669"/>
    <property type="project" value="UniProtKB-SubCell"/>
</dbReference>
<feature type="compositionally biased region" description="Basic residues" evidence="12">
    <location>
        <begin position="499"/>
        <end position="509"/>
    </location>
</feature>
<keyword evidence="9" id="KW-0539">Nucleus</keyword>
<reference evidence="14" key="1">
    <citation type="submission" date="2022-01" db="EMBL/GenBank/DDBJ databases">
        <authorList>
            <person name="King R."/>
        </authorList>
    </citation>
    <scope>NUCLEOTIDE SEQUENCE</scope>
</reference>
<organism evidence="14 15">
    <name type="scientific">Chironomus riparius</name>
    <dbReference type="NCBI Taxonomy" id="315576"/>
    <lineage>
        <taxon>Eukaryota</taxon>
        <taxon>Metazoa</taxon>
        <taxon>Ecdysozoa</taxon>
        <taxon>Arthropoda</taxon>
        <taxon>Hexapoda</taxon>
        <taxon>Insecta</taxon>
        <taxon>Pterygota</taxon>
        <taxon>Neoptera</taxon>
        <taxon>Endopterygota</taxon>
        <taxon>Diptera</taxon>
        <taxon>Nematocera</taxon>
        <taxon>Chironomoidea</taxon>
        <taxon>Chironomidae</taxon>
        <taxon>Chironominae</taxon>
        <taxon>Chironomus</taxon>
    </lineage>
</organism>
<evidence type="ECO:0000313" key="14">
    <source>
        <dbReference type="EMBL" id="CAG9809679.1"/>
    </source>
</evidence>
<dbReference type="InterPro" id="IPR013763">
    <property type="entry name" value="Cyclin-like_dom"/>
</dbReference>
<keyword evidence="5" id="KW-0862">Zinc</keyword>
<dbReference type="FunFam" id="1.10.472.10:FF:000002">
    <property type="entry name" value="Transcription factor IIIB 90 kDa subunit"/>
    <property type="match status" value="1"/>
</dbReference>
<dbReference type="Gene3D" id="1.10.472.10">
    <property type="entry name" value="Cyclin-like"/>
    <property type="match status" value="2"/>
</dbReference>
<feature type="compositionally biased region" description="Basic and acidic residues" evidence="12">
    <location>
        <begin position="486"/>
        <end position="498"/>
    </location>
</feature>
<comment type="similarity">
    <text evidence="2">Belongs to the TFIIB family.</text>
</comment>
<accession>A0A9N9S5J1</accession>
<keyword evidence="8" id="KW-0804">Transcription</keyword>
<dbReference type="AlphaFoldDB" id="A0A9N9S5J1"/>
<dbReference type="Pfam" id="PF00382">
    <property type="entry name" value="TFIIB"/>
    <property type="match status" value="2"/>
</dbReference>
<evidence type="ECO:0000256" key="8">
    <source>
        <dbReference type="ARBA" id="ARBA00023163"/>
    </source>
</evidence>
<evidence type="ECO:0000256" key="11">
    <source>
        <dbReference type="PROSITE-ProRule" id="PRU00469"/>
    </source>
</evidence>
<dbReference type="PROSITE" id="PS51134">
    <property type="entry name" value="ZF_TFIIB"/>
    <property type="match status" value="1"/>
</dbReference>
<keyword evidence="4 11" id="KW-0863">Zinc-finger</keyword>
<dbReference type="EMBL" id="OU895879">
    <property type="protein sequence ID" value="CAG9809679.1"/>
    <property type="molecule type" value="Genomic_DNA"/>
</dbReference>
<evidence type="ECO:0000256" key="7">
    <source>
        <dbReference type="ARBA" id="ARBA00023159"/>
    </source>
</evidence>
<dbReference type="PRINTS" id="PR00685">
    <property type="entry name" value="TIFACTORIIB"/>
</dbReference>
<dbReference type="FunFam" id="1.10.472.10:FF:000007">
    <property type="entry name" value="Transcription factor IIIB 90 kDa subunit"/>
    <property type="match status" value="1"/>
</dbReference>
<keyword evidence="15" id="KW-1185">Reference proteome</keyword>
<dbReference type="SUPFAM" id="SSF57783">
    <property type="entry name" value="Zinc beta-ribbon"/>
    <property type="match status" value="1"/>
</dbReference>
<dbReference type="Gene3D" id="2.20.25.10">
    <property type="match status" value="1"/>
</dbReference>
<evidence type="ECO:0000256" key="1">
    <source>
        <dbReference type="ARBA" id="ARBA00004123"/>
    </source>
</evidence>
<dbReference type="InterPro" id="IPR000812">
    <property type="entry name" value="TFIIB"/>
</dbReference>
<dbReference type="SMART" id="SM00385">
    <property type="entry name" value="CYCLIN"/>
    <property type="match status" value="2"/>
</dbReference>
<dbReference type="CDD" id="cd20553">
    <property type="entry name" value="CYCLIN_TFIIIB90_rpt1"/>
    <property type="match status" value="1"/>
</dbReference>
<evidence type="ECO:0000256" key="3">
    <source>
        <dbReference type="ARBA" id="ARBA00022723"/>
    </source>
</evidence>
<evidence type="ECO:0000256" key="6">
    <source>
        <dbReference type="ARBA" id="ARBA00023015"/>
    </source>
</evidence>
<feature type="domain" description="TFIIB-type" evidence="13">
    <location>
        <begin position="1"/>
        <end position="31"/>
    </location>
</feature>
<dbReference type="InterPro" id="IPR036915">
    <property type="entry name" value="Cyclin-like_sf"/>
</dbReference>
<dbReference type="GO" id="GO:0008270">
    <property type="term" value="F:zinc ion binding"/>
    <property type="evidence" value="ECO:0007669"/>
    <property type="project" value="UniProtKB-KW"/>
</dbReference>
<feature type="compositionally biased region" description="Basic and acidic residues" evidence="12">
    <location>
        <begin position="545"/>
        <end position="557"/>
    </location>
</feature>
<dbReference type="Pfam" id="PF08271">
    <property type="entry name" value="Zn_Ribbon_TF"/>
    <property type="match status" value="1"/>
</dbReference>
<feature type="compositionally biased region" description="Acidic residues" evidence="12">
    <location>
        <begin position="562"/>
        <end position="573"/>
    </location>
</feature>
<feature type="region of interest" description="Disordered" evidence="12">
    <location>
        <begin position="486"/>
        <end position="522"/>
    </location>
</feature>
<feature type="compositionally biased region" description="Basic and acidic residues" evidence="12">
    <location>
        <begin position="645"/>
        <end position="655"/>
    </location>
</feature>
<comment type="subcellular location">
    <subcellularLocation>
        <location evidence="1">Nucleus</location>
    </subcellularLocation>
</comment>
<evidence type="ECO:0000256" key="5">
    <source>
        <dbReference type="ARBA" id="ARBA00022833"/>
    </source>
</evidence>
<name>A0A9N9S5J1_9DIPT</name>
<dbReference type="GO" id="GO:0001006">
    <property type="term" value="F:RNA polymerase III type 3 promoter sequence-specific DNA binding"/>
    <property type="evidence" value="ECO:0007669"/>
    <property type="project" value="TreeGrafter"/>
</dbReference>
<evidence type="ECO:0000256" key="12">
    <source>
        <dbReference type="SAM" id="MobiDB-lite"/>
    </source>
</evidence>
<dbReference type="InterPro" id="IPR011665">
    <property type="entry name" value="BRF1_TBP-bd_dom"/>
</dbReference>
<dbReference type="GO" id="GO:0070897">
    <property type="term" value="P:transcription preinitiation complex assembly"/>
    <property type="evidence" value="ECO:0007669"/>
    <property type="project" value="InterPro"/>
</dbReference>
<evidence type="ECO:0000256" key="9">
    <source>
        <dbReference type="ARBA" id="ARBA00023242"/>
    </source>
</evidence>
<protein>
    <recommendedName>
        <fullName evidence="10">B-related factor 1</fullName>
    </recommendedName>
</protein>
<dbReference type="OrthoDB" id="511529at2759"/>
<evidence type="ECO:0000259" key="13">
    <source>
        <dbReference type="PROSITE" id="PS51134"/>
    </source>
</evidence>
<proteinExistence type="inferred from homology"/>
<dbReference type="GO" id="GO:0000995">
    <property type="term" value="F:RNA polymerase III general transcription initiation factor activity"/>
    <property type="evidence" value="ECO:0007669"/>
    <property type="project" value="TreeGrafter"/>
</dbReference>
<dbReference type="SUPFAM" id="SSF47954">
    <property type="entry name" value="Cyclin-like"/>
    <property type="match status" value="2"/>
</dbReference>
<evidence type="ECO:0000256" key="2">
    <source>
        <dbReference type="ARBA" id="ARBA00010857"/>
    </source>
</evidence>
<sequence length="677" mass="75799">MKKCGQCNSTEIEVDSARGDEVCTNCGAVLADNIIVAEVQFEENAHGTSAAVGQFVSADSKGGATGYGKFHVGTSTESREVTLRKAKIGISHLCNMLALNNHCIETAHNFFKMALSRNLTRGRKNSHIYAACVYITCRTEGTSHLLIDISDALQICCYELGRTYLKLSQALCINVPSIDPCIYIMRFANRLEFADKTHEVSMTAQRLVQRMKKDSLHSGRRPSGLCGAALLLAARMHDFNRKPNDIVRVVKIHESTLRKRLLEFGETPSSALTIDEFMTIDLEAEADPPAFKAARKKDKERLQKLPDESEFTSLQIEIDAAIERDLKKNRKRKLNVAGTSMVIDEYDETTETDKFIGESTIDVINECLQADPDDFVAGDINNKVNVDVVVPKKEEKKVVKIEKEVLPKFGGLKPDLLALCTVSEKEQFLLSSSNKKSTEPVNDLDLEGLDDNEINGYILSESEAVLKDRLWNKMNAEYLKAAKEREEKAAKEREEGKPEKKKRRAKKKAIGPSSSAGEAIEKMLQEKKISSKINYDILKSLTATQDDKVPEETDKVPGPETPIEEEEKTETEEVLQQQPNPQRIEPSSTSPRKSYINLSNNRRSKAQMGLPVVMHTETAEEEKPAEPAQAVEHADDFDEDEVEEHPEPQNDDDRLGNILNMGDEDNEDAYLHSEDYY</sequence>
<keyword evidence="7" id="KW-0010">Activator</keyword>
<dbReference type="PANTHER" id="PTHR11618:SF4">
    <property type="entry name" value="TRANSCRIPTION FACTOR IIIB 90 KDA SUBUNIT"/>
    <property type="match status" value="1"/>
</dbReference>
<keyword evidence="6" id="KW-0805">Transcription regulation</keyword>
<feature type="region of interest" description="Disordered" evidence="12">
    <location>
        <begin position="541"/>
        <end position="677"/>
    </location>
</feature>
<dbReference type="Gene3D" id="1.20.5.650">
    <property type="entry name" value="Single helix bin"/>
    <property type="match status" value="1"/>
</dbReference>
<dbReference type="CDD" id="cd20554">
    <property type="entry name" value="CYCLIN_TFIIIB90_rpt2"/>
    <property type="match status" value="1"/>
</dbReference>
<dbReference type="Proteomes" id="UP001153620">
    <property type="component" value="Chromosome 3"/>
</dbReference>
<dbReference type="InterPro" id="IPR013137">
    <property type="entry name" value="Znf_TFIIB"/>
</dbReference>
<dbReference type="GO" id="GO:0000126">
    <property type="term" value="C:transcription factor TFIIIB complex"/>
    <property type="evidence" value="ECO:0007669"/>
    <property type="project" value="TreeGrafter"/>
</dbReference>
<keyword evidence="3" id="KW-0479">Metal-binding</keyword>
<reference evidence="14" key="2">
    <citation type="submission" date="2022-10" db="EMBL/GenBank/DDBJ databases">
        <authorList>
            <consortium name="ENA_rothamsted_submissions"/>
            <consortium name="culmorum"/>
            <person name="King R."/>
        </authorList>
    </citation>
    <scope>NUCLEOTIDE SEQUENCE</scope>
</reference>
<dbReference type="Pfam" id="PF07741">
    <property type="entry name" value="BRF1"/>
    <property type="match status" value="1"/>
</dbReference>
<dbReference type="GO" id="GO:0097550">
    <property type="term" value="C:transcription preinitiation complex"/>
    <property type="evidence" value="ECO:0007669"/>
    <property type="project" value="TreeGrafter"/>
</dbReference>